<feature type="active site" evidence="5">
    <location>
        <position position="81"/>
    </location>
</feature>
<dbReference type="PANTHER" id="PTHR46098:SF1">
    <property type="entry name" value="TRNA (CYTOSINE(38)-C(5))-METHYLTRANSFERASE"/>
    <property type="match status" value="1"/>
</dbReference>
<comment type="similarity">
    <text evidence="5 6">Belongs to the class I-like SAM-binding methyltransferase superfamily. C5-methyltransferase family.</text>
</comment>
<dbReference type="PROSITE" id="PS00094">
    <property type="entry name" value="C5_MTASE_1"/>
    <property type="match status" value="1"/>
</dbReference>
<evidence type="ECO:0000313" key="9">
    <source>
        <dbReference type="Proteomes" id="UP000317904"/>
    </source>
</evidence>
<dbReference type="InterPro" id="IPR001525">
    <property type="entry name" value="C5_MeTfrase"/>
</dbReference>
<evidence type="ECO:0000313" key="8">
    <source>
        <dbReference type="EMBL" id="TPI02370.1"/>
    </source>
</evidence>
<dbReference type="Proteomes" id="UP000317904">
    <property type="component" value="Unassembled WGS sequence"/>
</dbReference>
<evidence type="ECO:0000256" key="3">
    <source>
        <dbReference type="ARBA" id="ARBA00022691"/>
    </source>
</evidence>
<dbReference type="SUPFAM" id="SSF53335">
    <property type="entry name" value="S-adenosyl-L-methionine-dependent methyltransferases"/>
    <property type="match status" value="1"/>
</dbReference>
<name>A0A502M2L2_9MOLU</name>
<dbReference type="Pfam" id="PF00145">
    <property type="entry name" value="DNA_methylase"/>
    <property type="match status" value="1"/>
</dbReference>
<evidence type="ECO:0000256" key="6">
    <source>
        <dbReference type="RuleBase" id="RU000416"/>
    </source>
</evidence>
<evidence type="ECO:0000256" key="4">
    <source>
        <dbReference type="ARBA" id="ARBA00022747"/>
    </source>
</evidence>
<sequence length="405" mass="47257">MSILKKDFTYIDLFAGIGGFRLAMQTYSNKSKCLYASEINNEAARTYELNFKQKPLGDIRKINPIELGFSSPDVICAGFPCQTFSKGGLQAGFKDSRGTLFREIIRIIEAYEFSERPKILILENVQNLINHDFGNTWKTIYHEISLVGYNVVKKPIVIAPKDVGVPQLRNRAIILAVRKDIYNGPIEINVPKTKQNTLDIKSVLDFKNQNKEDYLLDEEQLRVLNCWNEFINIVPRQERIIGFPIWSDEFGCEYDITQFPLWKQNIINKNRKLYKSYKKQIDSWMTKWNVRNSLSRTNKKFEWQAGTDIENIFEGIIQFRTSGIRVKRPTESPALVAIDHRPIYGPEKRYITEKEGLRLQSFPDDYMFLENKRKAFAQLGNAVNVKVIESMFKMFVEFIERKKEL</sequence>
<evidence type="ECO:0000256" key="5">
    <source>
        <dbReference type="PROSITE-ProRule" id="PRU01016"/>
    </source>
</evidence>
<gene>
    <name evidence="8" type="ORF">FJM01_00780</name>
</gene>
<dbReference type="PROSITE" id="PS51679">
    <property type="entry name" value="SAM_MT_C5"/>
    <property type="match status" value="1"/>
</dbReference>
<dbReference type="EC" id="2.1.1.37" evidence="7"/>
<dbReference type="RefSeq" id="WP_140700941.1">
    <property type="nucleotide sequence ID" value="NZ_VFSY01000020.1"/>
</dbReference>
<dbReference type="InterPro" id="IPR018117">
    <property type="entry name" value="C5_DNA_meth_AS"/>
</dbReference>
<dbReference type="Gene3D" id="3.90.120.10">
    <property type="entry name" value="DNA Methylase, subunit A, domain 2"/>
    <property type="match status" value="1"/>
</dbReference>
<comment type="catalytic activity">
    <reaction evidence="7">
        <text>a 2'-deoxycytidine in DNA + S-adenosyl-L-methionine = a 5-methyl-2'-deoxycytidine in DNA + S-adenosyl-L-homocysteine + H(+)</text>
        <dbReference type="Rhea" id="RHEA:13681"/>
        <dbReference type="Rhea" id="RHEA-COMP:11369"/>
        <dbReference type="Rhea" id="RHEA-COMP:11370"/>
        <dbReference type="ChEBI" id="CHEBI:15378"/>
        <dbReference type="ChEBI" id="CHEBI:57856"/>
        <dbReference type="ChEBI" id="CHEBI:59789"/>
        <dbReference type="ChEBI" id="CHEBI:85452"/>
        <dbReference type="ChEBI" id="CHEBI:85454"/>
        <dbReference type="EC" id="2.1.1.37"/>
    </reaction>
</comment>
<dbReference type="GO" id="GO:0003886">
    <property type="term" value="F:DNA (cytosine-5-)-methyltransferase activity"/>
    <property type="evidence" value="ECO:0007669"/>
    <property type="project" value="UniProtKB-EC"/>
</dbReference>
<evidence type="ECO:0000256" key="7">
    <source>
        <dbReference type="RuleBase" id="RU000417"/>
    </source>
</evidence>
<dbReference type="InterPro" id="IPR029063">
    <property type="entry name" value="SAM-dependent_MTases_sf"/>
</dbReference>
<keyword evidence="4" id="KW-0680">Restriction system</keyword>
<protein>
    <recommendedName>
        <fullName evidence="7">Cytosine-specific methyltransferase</fullName>
        <ecNumber evidence="7">2.1.1.37</ecNumber>
    </recommendedName>
</protein>
<keyword evidence="3 5" id="KW-0949">S-adenosyl-L-methionine</keyword>
<dbReference type="PANTHER" id="PTHR46098">
    <property type="entry name" value="TRNA (CYTOSINE(38)-C(5))-METHYLTRANSFERASE"/>
    <property type="match status" value="1"/>
</dbReference>
<dbReference type="Gene3D" id="3.40.50.150">
    <property type="entry name" value="Vaccinia Virus protein VP39"/>
    <property type="match status" value="1"/>
</dbReference>
<comment type="caution">
    <text evidence="8">The sequence shown here is derived from an EMBL/GenBank/DDBJ whole genome shotgun (WGS) entry which is preliminary data.</text>
</comment>
<organism evidence="8 9">
    <name type="scientific">Mycoplasma struthionis</name>
    <dbReference type="NCBI Taxonomy" id="538220"/>
    <lineage>
        <taxon>Bacteria</taxon>
        <taxon>Bacillati</taxon>
        <taxon>Mycoplasmatota</taxon>
        <taxon>Mollicutes</taxon>
        <taxon>Mycoplasmataceae</taxon>
        <taxon>Mycoplasma</taxon>
    </lineage>
</organism>
<dbReference type="GO" id="GO:0009307">
    <property type="term" value="P:DNA restriction-modification system"/>
    <property type="evidence" value="ECO:0007669"/>
    <property type="project" value="UniProtKB-KW"/>
</dbReference>
<keyword evidence="1 5" id="KW-0489">Methyltransferase</keyword>
<keyword evidence="2 5" id="KW-0808">Transferase</keyword>
<evidence type="ECO:0000256" key="2">
    <source>
        <dbReference type="ARBA" id="ARBA00022679"/>
    </source>
</evidence>
<accession>A0A502M2L2</accession>
<reference evidence="8 9" key="1">
    <citation type="submission" date="2019-06" db="EMBL/GenBank/DDBJ databases">
        <title>A comparative genomics study of ostrich specific Mycoplasmas.</title>
        <authorList>
            <person name="Botes A."/>
            <person name="Nel T."/>
        </authorList>
    </citation>
    <scope>NUCLEOTIDE SEQUENCE [LARGE SCALE GENOMIC DNA]</scope>
    <source>
        <strain evidence="8 9">Ms01</strain>
    </source>
</reference>
<dbReference type="AlphaFoldDB" id="A0A502M2L2"/>
<evidence type="ECO:0000256" key="1">
    <source>
        <dbReference type="ARBA" id="ARBA00022603"/>
    </source>
</evidence>
<dbReference type="EMBL" id="VFSY01000020">
    <property type="protein sequence ID" value="TPI02370.1"/>
    <property type="molecule type" value="Genomic_DNA"/>
</dbReference>
<dbReference type="PRINTS" id="PR00105">
    <property type="entry name" value="C5METTRFRASE"/>
</dbReference>
<dbReference type="InterPro" id="IPR050750">
    <property type="entry name" value="C5-MTase"/>
</dbReference>
<proteinExistence type="inferred from homology"/>
<dbReference type="NCBIfam" id="TIGR00675">
    <property type="entry name" value="dcm"/>
    <property type="match status" value="1"/>
</dbReference>
<dbReference type="GO" id="GO:0032259">
    <property type="term" value="P:methylation"/>
    <property type="evidence" value="ECO:0007669"/>
    <property type="project" value="UniProtKB-KW"/>
</dbReference>